<evidence type="ECO:0000313" key="1">
    <source>
        <dbReference type="EMBL" id="CUR50716.1"/>
    </source>
</evidence>
<reference evidence="2" key="1">
    <citation type="submission" date="2015-10" db="EMBL/GenBank/DDBJ databases">
        <authorList>
            <person name="Millard A."/>
        </authorList>
    </citation>
    <scope>NUCLEOTIDE SEQUENCE [LARGE SCALE GENOMIC DNA]</scope>
</reference>
<proteinExistence type="predicted"/>
<evidence type="ECO:0000313" key="2">
    <source>
        <dbReference type="Proteomes" id="UP000273619"/>
    </source>
</evidence>
<sequence>MARKKFAEIVNAGSGRIAKLYHDAEWGEFRVVFYKGTIKQAGADYHASDRSDAIDTANHWTNQKD</sequence>
<gene>
    <name evidence="1" type="ORF">SHL_00026</name>
</gene>
<protein>
    <submittedName>
        <fullName evidence="1">Uncharacterized protein</fullName>
    </submittedName>
</protein>
<accession>A0A160SWK7</accession>
<organism evidence="1 2">
    <name type="scientific">Pseudomonas phage shl2</name>
    <dbReference type="NCBI Taxonomy" id="1729933"/>
    <lineage>
        <taxon>Viruses</taxon>
        <taxon>Duplodnaviria</taxon>
        <taxon>Heunggongvirae</taxon>
        <taxon>Uroviricota</taxon>
        <taxon>Caudoviricetes</taxon>
        <taxon>Autographivirales</taxon>
        <taxon>Autotranscriptaviridae</taxon>
        <taxon>Studiervirinae</taxon>
        <taxon>Hennigervirus</taxon>
        <taxon>Hennigervirus shl2</taxon>
        <taxon>Ghunavirus shl2</taxon>
    </lineage>
</organism>
<name>A0A160SWK7_9CAUD</name>
<dbReference type="Proteomes" id="UP000273619">
    <property type="component" value="Segment"/>
</dbReference>
<dbReference type="EMBL" id="LN889756">
    <property type="protein sequence ID" value="CUR50716.1"/>
    <property type="molecule type" value="Genomic_DNA"/>
</dbReference>
<keyword evidence="2" id="KW-1185">Reference proteome</keyword>